<reference evidence="2 3" key="1">
    <citation type="submission" date="2016-11" db="EMBL/GenBank/DDBJ databases">
        <authorList>
            <person name="Jaros S."/>
            <person name="Januszkiewicz K."/>
            <person name="Wedrychowicz H."/>
        </authorList>
    </citation>
    <scope>NUCLEOTIDE SEQUENCE [LARGE SCALE GENOMIC DNA]</scope>
</reference>
<protein>
    <submittedName>
        <fullName evidence="2">BQ5605_C006g04064 protein</fullName>
    </submittedName>
</protein>
<organism evidence="2 3">
    <name type="scientific">Microbotryum silenes-dioicae</name>
    <dbReference type="NCBI Taxonomy" id="796604"/>
    <lineage>
        <taxon>Eukaryota</taxon>
        <taxon>Fungi</taxon>
        <taxon>Dikarya</taxon>
        <taxon>Basidiomycota</taxon>
        <taxon>Pucciniomycotina</taxon>
        <taxon>Microbotryomycetes</taxon>
        <taxon>Microbotryales</taxon>
        <taxon>Microbotryaceae</taxon>
        <taxon>Microbotryum</taxon>
    </lineage>
</organism>
<feature type="compositionally biased region" description="Low complexity" evidence="1">
    <location>
        <begin position="26"/>
        <end position="50"/>
    </location>
</feature>
<keyword evidence="3" id="KW-1185">Reference proteome</keyword>
<sequence length="593" mass="62605">MFLRKSKAQKHKQLPSEASLASSVEAGGAHAAGQHPPHQPGAATTAAAAAEGTPTQSHLKQQPSQGSTTVGKTKFQQYVPQTNYGGQAGGALNGHGRAYSNGSGGSGSVGPNGTGGNGTGTGLGSGSGSGSISGNNNSMQAILAYSGTPSPAPVAVGQGPVSPPISQHPQGQYLVGDEEYNRLLKNYRLAHERIEDQRQQLLMQERLNASLRKHVSLLEGGEVADVAASVVGTSTVDDFTIKNSSSGLERRINRFAADTLNSRDYSRNQLASAIYTDLPTITQSPFLNSIQGFEDPDSGIILQSLIRHALSTLLADGIVNSLLVTDSEEANEELTRLHATLFDLNDADFGREYHYCPHLTLGEPLVASVWRRQTFSASLTHLSERTCFSLLSRHIPAISYLLNPSSTHLSPSLLTMLEAFHLYARTLHSSATAMGGGGGVEGSGFYRAYVPQIGTLLDPGRLELIKRCYRTERGEPERVGACLFPGLVKESAIENSPFTSPEPGLTASPNLNDRLGNGIPLISGMSLGLGTAVLSPMTSKMNGGSSVHMSVAGSRGLGTRSRRETRIVVVRRAQVICECALAAAHTISMSTQN</sequence>
<accession>A0A2X0MA14</accession>
<feature type="compositionally biased region" description="Gly residues" evidence="1">
    <location>
        <begin position="102"/>
        <end position="131"/>
    </location>
</feature>
<gene>
    <name evidence="2" type="primary">BQ5605_C006g04064</name>
    <name evidence="2" type="ORF">BQ5605_C006G04064</name>
</gene>
<feature type="compositionally biased region" description="Polar residues" evidence="1">
    <location>
        <begin position="53"/>
        <end position="71"/>
    </location>
</feature>
<dbReference type="AlphaFoldDB" id="A0A2X0MA14"/>
<dbReference type="Proteomes" id="UP000249464">
    <property type="component" value="Unassembled WGS sequence"/>
</dbReference>
<evidence type="ECO:0000313" key="3">
    <source>
        <dbReference type="Proteomes" id="UP000249464"/>
    </source>
</evidence>
<proteinExistence type="predicted"/>
<dbReference type="STRING" id="796604.A0A2X0MA14"/>
<dbReference type="EMBL" id="FQNC01000044">
    <property type="protein sequence ID" value="SGY55703.1"/>
    <property type="molecule type" value="Genomic_DNA"/>
</dbReference>
<name>A0A2X0MA14_9BASI</name>
<evidence type="ECO:0000256" key="1">
    <source>
        <dbReference type="SAM" id="MobiDB-lite"/>
    </source>
</evidence>
<feature type="region of interest" description="Disordered" evidence="1">
    <location>
        <begin position="1"/>
        <end position="71"/>
    </location>
</feature>
<feature type="region of interest" description="Disordered" evidence="1">
    <location>
        <begin position="86"/>
        <end position="134"/>
    </location>
</feature>
<feature type="compositionally biased region" description="Basic residues" evidence="1">
    <location>
        <begin position="1"/>
        <end position="13"/>
    </location>
</feature>
<evidence type="ECO:0000313" key="2">
    <source>
        <dbReference type="EMBL" id="SGY55703.1"/>
    </source>
</evidence>